<gene>
    <name evidence="5" type="ORF">IMZ08_08550</name>
</gene>
<accession>A0ABR9QI45</accession>
<feature type="compositionally biased region" description="Acidic residues" evidence="3">
    <location>
        <begin position="254"/>
        <end position="266"/>
    </location>
</feature>
<feature type="domain" description="SH3b" evidence="4">
    <location>
        <begin position="104"/>
        <end position="166"/>
    </location>
</feature>
<dbReference type="Proteomes" id="UP001516662">
    <property type="component" value="Unassembled WGS sequence"/>
</dbReference>
<feature type="domain" description="SH3b" evidence="4">
    <location>
        <begin position="31"/>
        <end position="93"/>
    </location>
</feature>
<keyword evidence="6" id="KW-1185">Reference proteome</keyword>
<feature type="region of interest" description="Disordered" evidence="3">
    <location>
        <begin position="246"/>
        <end position="277"/>
    </location>
</feature>
<dbReference type="SUPFAM" id="SSF50044">
    <property type="entry name" value="SH3-domain"/>
    <property type="match status" value="1"/>
</dbReference>
<feature type="domain" description="SH3b" evidence="4">
    <location>
        <begin position="183"/>
        <end position="245"/>
    </location>
</feature>
<dbReference type="EMBL" id="JADCLJ010000019">
    <property type="protein sequence ID" value="MBE4908101.1"/>
    <property type="molecule type" value="Genomic_DNA"/>
</dbReference>
<feature type="compositionally biased region" description="Basic and acidic residues" evidence="3">
    <location>
        <begin position="267"/>
        <end position="277"/>
    </location>
</feature>
<keyword evidence="2" id="KW-0961">Cell wall biogenesis/degradation</keyword>
<reference evidence="5 6" key="1">
    <citation type="submission" date="2020-10" db="EMBL/GenBank/DDBJ databases">
        <title>Bacillus sp. HD4P25, an endophyte from a halophyte.</title>
        <authorList>
            <person name="Sun J.-Q."/>
        </authorList>
    </citation>
    <scope>NUCLEOTIDE SEQUENCE [LARGE SCALE GENOMIC DNA]</scope>
    <source>
        <strain evidence="5 6">YIM 93174</strain>
    </source>
</reference>
<evidence type="ECO:0000259" key="4">
    <source>
        <dbReference type="PROSITE" id="PS51781"/>
    </source>
</evidence>
<dbReference type="Gene3D" id="2.30.30.40">
    <property type="entry name" value="SH3 Domains"/>
    <property type="match status" value="5"/>
</dbReference>
<dbReference type="PROSITE" id="PS51781">
    <property type="entry name" value="SH3B"/>
    <property type="match status" value="5"/>
</dbReference>
<dbReference type="CDD" id="cd00174">
    <property type="entry name" value="SH3"/>
    <property type="match status" value="1"/>
</dbReference>
<feature type="domain" description="SH3b" evidence="4">
    <location>
        <begin position="355"/>
        <end position="419"/>
    </location>
</feature>
<dbReference type="InterPro" id="IPR002508">
    <property type="entry name" value="MurNAc-LAA_cat"/>
</dbReference>
<evidence type="ECO:0000256" key="3">
    <source>
        <dbReference type="SAM" id="MobiDB-lite"/>
    </source>
</evidence>
<dbReference type="PANTHER" id="PTHR34408:SF1">
    <property type="entry name" value="GLYCOSYL HYDROLASE FAMILY 19 DOMAIN-CONTAINING PROTEIN HI_1415"/>
    <property type="match status" value="1"/>
</dbReference>
<dbReference type="PANTHER" id="PTHR34408">
    <property type="entry name" value="FAMILY PROTEIN, PUTATIVE-RELATED"/>
    <property type="match status" value="1"/>
</dbReference>
<dbReference type="InterPro" id="IPR036028">
    <property type="entry name" value="SH3-like_dom_sf"/>
</dbReference>
<sequence>MYRNYIVKILIVILLVLTTLLPYESNVNAAEELATINVDILNIRKGPGLSFDVVKKATRGEKYPILERKNDWLMVQLPGGSTGWLAAWLIKEDISGEEKVTNLPTKVASTVDWLRVRSGPGTSFQIIGHLNKGQEVEFIAKNENWVKVLLNKKEGWVSAEYLSTIVGNSEKQNNQKPVQNTTKITGKVTATILNVRDQASLQGKIVSKLKKDDEVKIVGERENWLEISINQVRAWVSSEFIEITESIVQPQPEAPEDEEKEDQPDSNDDKNDNPIPKEKVSAVVTASILNVRDQGSLSGKVIDKVAKGDIVQILQENSQWCEVELSNNKTGWVASWYLEKSEKSQLPSTPVENSDTSSKVKILHSGSNIRSGPSTGTDVVMRANEGDTFIILAVEGDWFKIELPNKQEGYIAGWIVETSGSNIPNIEKPGMNQYFKNKTIVIDPGHGGRDSGAIGVKGTLEKDMTLRTSKLLFDKLKASEANVILTRSSDVYVSLRSRVSLSHYRNADAFISVHYDSVNDRSVRGITSYFYKTALDAPLAAAIQNEMIKHTKLRDRGHRFGNYHVLRDNKQPSVLLELGYISNSTEELTIISGNFQENISNGIYYGLAQYFKNK</sequence>
<dbReference type="PIRSF" id="PIRSF037846">
    <property type="entry name" value="Autolysin_YrvJ_prd"/>
    <property type="match status" value="1"/>
</dbReference>
<keyword evidence="1" id="KW-0378">Hydrolase</keyword>
<dbReference type="InterPro" id="IPR003646">
    <property type="entry name" value="SH3-like_bac-type"/>
</dbReference>
<dbReference type="Gene3D" id="3.40.630.40">
    <property type="entry name" value="Zn-dependent exopeptidases"/>
    <property type="match status" value="1"/>
</dbReference>
<comment type="caution">
    <text evidence="5">The sequence shown here is derived from an EMBL/GenBank/DDBJ whole genome shotgun (WGS) entry which is preliminary data.</text>
</comment>
<protein>
    <submittedName>
        <fullName evidence="5">SH3 domain-containing protein</fullName>
    </submittedName>
</protein>
<dbReference type="SMART" id="SM00646">
    <property type="entry name" value="Ami_3"/>
    <property type="match status" value="1"/>
</dbReference>
<evidence type="ECO:0000313" key="6">
    <source>
        <dbReference type="Proteomes" id="UP001516662"/>
    </source>
</evidence>
<evidence type="ECO:0000313" key="5">
    <source>
        <dbReference type="EMBL" id="MBE4908101.1"/>
    </source>
</evidence>
<dbReference type="Pfam" id="PF08239">
    <property type="entry name" value="SH3_3"/>
    <property type="match status" value="5"/>
</dbReference>
<dbReference type="InterPro" id="IPR017293">
    <property type="entry name" value="N-acetylmuramoyl-L-ala_amidase"/>
</dbReference>
<name>A0ABR9QI45_9BACI</name>
<dbReference type="CDD" id="cd02696">
    <property type="entry name" value="MurNAc-LAA"/>
    <property type="match status" value="1"/>
</dbReference>
<dbReference type="Pfam" id="PF01520">
    <property type="entry name" value="Amidase_3"/>
    <property type="match status" value="1"/>
</dbReference>
<dbReference type="RefSeq" id="WP_193535559.1">
    <property type="nucleotide sequence ID" value="NZ_JADCLJ010000019.1"/>
</dbReference>
<feature type="domain" description="SH3b" evidence="4">
    <location>
        <begin position="279"/>
        <end position="342"/>
    </location>
</feature>
<dbReference type="SMART" id="SM00287">
    <property type="entry name" value="SH3b"/>
    <property type="match status" value="5"/>
</dbReference>
<dbReference type="InterPro" id="IPR052354">
    <property type="entry name" value="Cell_Wall_Dynamics_Protein"/>
</dbReference>
<proteinExistence type="predicted"/>
<evidence type="ECO:0000256" key="2">
    <source>
        <dbReference type="ARBA" id="ARBA00023316"/>
    </source>
</evidence>
<organism evidence="5 6">
    <name type="scientific">Litchfieldia luteola</name>
    <dbReference type="NCBI Taxonomy" id="682179"/>
    <lineage>
        <taxon>Bacteria</taxon>
        <taxon>Bacillati</taxon>
        <taxon>Bacillota</taxon>
        <taxon>Bacilli</taxon>
        <taxon>Bacillales</taxon>
        <taxon>Bacillaceae</taxon>
        <taxon>Litchfieldia</taxon>
    </lineage>
</organism>
<dbReference type="SUPFAM" id="SSF53187">
    <property type="entry name" value="Zn-dependent exopeptidases"/>
    <property type="match status" value="1"/>
</dbReference>
<evidence type="ECO:0000256" key="1">
    <source>
        <dbReference type="ARBA" id="ARBA00022801"/>
    </source>
</evidence>